<evidence type="ECO:0000313" key="3">
    <source>
        <dbReference type="EMBL" id="EFG04438.2"/>
    </source>
</evidence>
<reference evidence="3 4" key="1">
    <citation type="journal article" date="2010" name="Genome Biol. Evol.">
        <title>The sequence of a 1.8-mb bacterial linear plasmid reveals a rich evolutionary reservoir of secondary metabolic pathways.</title>
        <authorList>
            <person name="Medema M.H."/>
            <person name="Trefzer A."/>
            <person name="Kovalchuk A."/>
            <person name="van den Berg M."/>
            <person name="Mueller U."/>
            <person name="Heijne W."/>
            <person name="Wu L."/>
            <person name="Alam M.T."/>
            <person name="Ronning C.M."/>
            <person name="Nierman W.C."/>
            <person name="Bovenberg R.A.L."/>
            <person name="Breitling R."/>
            <person name="Takano E."/>
        </authorList>
    </citation>
    <scope>NUCLEOTIDE SEQUENCE [LARGE SCALE GENOMIC DNA]</scope>
    <source>
        <strain evidence="4">ATCC 27064 / DSM 738 / JCM 4710 / NBRC 13307 / NCIMB 12785 / NRRL 3585 / VKM Ac-602</strain>
        <plasmid evidence="3">pSCL4</plasmid>
    </source>
</reference>
<keyword evidence="2" id="KW-0812">Transmembrane</keyword>
<protein>
    <submittedName>
        <fullName evidence="3">Uncharacterized protein</fullName>
    </submittedName>
</protein>
<feature type="compositionally biased region" description="Polar residues" evidence="1">
    <location>
        <begin position="45"/>
        <end position="57"/>
    </location>
</feature>
<dbReference type="Proteomes" id="UP000002357">
    <property type="component" value="Plasmid pSCL4"/>
</dbReference>
<accession>B5GMC9</accession>
<feature type="transmembrane region" description="Helical" evidence="2">
    <location>
        <begin position="6"/>
        <end position="28"/>
    </location>
</feature>
<dbReference type="AlphaFoldDB" id="B5GMC9"/>
<keyword evidence="2" id="KW-0472">Membrane</keyword>
<feature type="region of interest" description="Disordered" evidence="1">
    <location>
        <begin position="34"/>
        <end position="57"/>
    </location>
</feature>
<evidence type="ECO:0000313" key="4">
    <source>
        <dbReference type="Proteomes" id="UP000002357"/>
    </source>
</evidence>
<keyword evidence="2" id="KW-1133">Transmembrane helix</keyword>
<gene>
    <name evidence="3" type="ORF">SCLAV_p0951</name>
</gene>
<proteinExistence type="predicted"/>
<evidence type="ECO:0000256" key="2">
    <source>
        <dbReference type="SAM" id="Phobius"/>
    </source>
</evidence>
<dbReference type="EMBL" id="CM000914">
    <property type="protein sequence ID" value="EFG04438.2"/>
    <property type="molecule type" value="Genomic_DNA"/>
</dbReference>
<sequence length="57" mass="6118">MSCAKGGVVAGWTAPSFWIAGGVIGRLHRMRSRRMKERTAGHLSGTASKTPAYEQSI</sequence>
<keyword evidence="4" id="KW-1185">Reference proteome</keyword>
<organism evidence="3 4">
    <name type="scientific">Streptomyces clavuligerus</name>
    <dbReference type="NCBI Taxonomy" id="1901"/>
    <lineage>
        <taxon>Bacteria</taxon>
        <taxon>Bacillati</taxon>
        <taxon>Actinomycetota</taxon>
        <taxon>Actinomycetes</taxon>
        <taxon>Kitasatosporales</taxon>
        <taxon>Streptomycetaceae</taxon>
        <taxon>Streptomyces</taxon>
    </lineage>
</organism>
<keyword evidence="3" id="KW-0614">Plasmid</keyword>
<geneLocation type="plasmid" evidence="3 4">
    <name>pSCL4</name>
</geneLocation>
<name>B5GMC9_STRCL</name>
<evidence type="ECO:0000256" key="1">
    <source>
        <dbReference type="SAM" id="MobiDB-lite"/>
    </source>
</evidence>